<proteinExistence type="predicted"/>
<comment type="caution">
    <text evidence="1">The sequence shown here is derived from an EMBL/GenBank/DDBJ whole genome shotgun (WGS) entry which is preliminary data.</text>
</comment>
<protein>
    <submittedName>
        <fullName evidence="1">Uncharacterized protein</fullName>
    </submittedName>
</protein>
<dbReference type="AlphaFoldDB" id="X0XMA2"/>
<sequence>AYEMYFPEVWGRADGAVFSVEPEVAETSAESQ</sequence>
<accession>X0XMA2</accession>
<feature type="non-terminal residue" evidence="1">
    <location>
        <position position="1"/>
    </location>
</feature>
<name>X0XMA2_9ZZZZ</name>
<gene>
    <name evidence="1" type="ORF">S01H1_84767</name>
</gene>
<organism evidence="1">
    <name type="scientific">marine sediment metagenome</name>
    <dbReference type="NCBI Taxonomy" id="412755"/>
    <lineage>
        <taxon>unclassified sequences</taxon>
        <taxon>metagenomes</taxon>
        <taxon>ecological metagenomes</taxon>
    </lineage>
</organism>
<evidence type="ECO:0000313" key="1">
    <source>
        <dbReference type="EMBL" id="GAG44300.1"/>
    </source>
</evidence>
<reference evidence="1" key="1">
    <citation type="journal article" date="2014" name="Front. Microbiol.">
        <title>High frequency of phylogenetically diverse reductive dehalogenase-homologous genes in deep subseafloor sedimentary metagenomes.</title>
        <authorList>
            <person name="Kawai M."/>
            <person name="Futagami T."/>
            <person name="Toyoda A."/>
            <person name="Takaki Y."/>
            <person name="Nishi S."/>
            <person name="Hori S."/>
            <person name="Arai W."/>
            <person name="Tsubouchi T."/>
            <person name="Morono Y."/>
            <person name="Uchiyama I."/>
            <person name="Ito T."/>
            <person name="Fujiyama A."/>
            <person name="Inagaki F."/>
            <person name="Takami H."/>
        </authorList>
    </citation>
    <scope>NUCLEOTIDE SEQUENCE</scope>
    <source>
        <strain evidence="1">Expedition CK06-06</strain>
    </source>
</reference>
<dbReference type="EMBL" id="BARS01057971">
    <property type="protein sequence ID" value="GAG44300.1"/>
    <property type="molecule type" value="Genomic_DNA"/>
</dbReference>